<organism evidence="1 2">
    <name type="scientific">Neolewinella aurantiaca</name>
    <dbReference type="NCBI Taxonomy" id="2602767"/>
    <lineage>
        <taxon>Bacteria</taxon>
        <taxon>Pseudomonadati</taxon>
        <taxon>Bacteroidota</taxon>
        <taxon>Saprospiria</taxon>
        <taxon>Saprospirales</taxon>
        <taxon>Lewinellaceae</taxon>
        <taxon>Neolewinella</taxon>
    </lineage>
</organism>
<reference evidence="1 2" key="1">
    <citation type="submission" date="2019-08" db="EMBL/GenBank/DDBJ databases">
        <title>Lewinella sp. strain SSH13 Genome sequencing and assembly.</title>
        <authorList>
            <person name="Kim I."/>
        </authorList>
    </citation>
    <scope>NUCLEOTIDE SEQUENCE [LARGE SCALE GENOMIC DNA]</scope>
    <source>
        <strain evidence="1 2">SSH13</strain>
    </source>
</reference>
<protein>
    <submittedName>
        <fullName evidence="1">6-bladed beta-propeller</fullName>
    </submittedName>
</protein>
<dbReference type="AlphaFoldDB" id="A0A5C7FP14"/>
<keyword evidence="2" id="KW-1185">Reference proteome</keyword>
<proteinExistence type="predicted"/>
<accession>A0A5C7FP14</accession>
<name>A0A5C7FP14_9BACT</name>
<dbReference type="OrthoDB" id="1097750at2"/>
<evidence type="ECO:0000313" key="2">
    <source>
        <dbReference type="Proteomes" id="UP000321907"/>
    </source>
</evidence>
<dbReference type="EMBL" id="VOXD01000014">
    <property type="protein sequence ID" value="TXF89383.1"/>
    <property type="molecule type" value="Genomic_DNA"/>
</dbReference>
<dbReference type="Pfam" id="PF17170">
    <property type="entry name" value="DUF5128"/>
    <property type="match status" value="1"/>
</dbReference>
<comment type="caution">
    <text evidence="1">The sequence shown here is derived from an EMBL/GenBank/DDBJ whole genome shotgun (WGS) entry which is preliminary data.</text>
</comment>
<gene>
    <name evidence="1" type="ORF">FUA23_10465</name>
</gene>
<evidence type="ECO:0000313" key="1">
    <source>
        <dbReference type="EMBL" id="TXF89383.1"/>
    </source>
</evidence>
<sequence>MLLVVKCFSYLATSTFLIHKNMRRVITLAILALLVNSSCHTDLAKEPIVIQTGDHTYGLPDTWYEDIEYIPLSSKGSENYLFGAQRALLLQNHAFVLQDINTERSIFKFDRTGRLLKSLKGSSNFQKAFYSVSDFDLFGDKVVLTDTYLNEILFFNQELEFINSVSIPESEAGVQNIAFMNKNTLLIRPDLETNPPSSVLKSSWKTGLQPEQIDGFLGVKDTPAKNMRFSFYETFHHAHNSEKILYTDWFDSHIYEVGINEVTKKYHVQLEDELWVTENELLKMSTMDTEEQFDFLVKADKSGLINAVHESEKNLMFSFMRPGKRYLVFFNRKTREKETVLLDFSRNGPEGPDGSPPLKYFLGFTDTGGLVFYHLAEEFSQYAESLKTMEPKSYSTGQKKFLAAADKTDEYCNIVLSIMK</sequence>
<dbReference type="Proteomes" id="UP000321907">
    <property type="component" value="Unassembled WGS sequence"/>
</dbReference>